<name>A0A7W6C2D7_9SPHN</name>
<dbReference type="InterPro" id="IPR019921">
    <property type="entry name" value="Lucif-like_OxRdtase_Rv2161c"/>
</dbReference>
<keyword evidence="7" id="KW-1185">Reference proteome</keyword>
<dbReference type="EMBL" id="JACIDY010000004">
    <property type="protein sequence ID" value="MBB3940344.1"/>
    <property type="molecule type" value="Genomic_DNA"/>
</dbReference>
<dbReference type="NCBIfam" id="TIGR03619">
    <property type="entry name" value="F420_Rv2161c"/>
    <property type="match status" value="1"/>
</dbReference>
<proteinExistence type="predicted"/>
<evidence type="ECO:0000313" key="7">
    <source>
        <dbReference type="Proteomes" id="UP000561459"/>
    </source>
</evidence>
<evidence type="ECO:0000256" key="2">
    <source>
        <dbReference type="ARBA" id="ARBA00022643"/>
    </source>
</evidence>
<sequence>MQIHIVMPHGGPLASPEMIRDFAQTVEESGFHGLGFFDHLALPRAVESEYNLGAKPTGIPEDNLKKTLTPLYECLTVMGYVAGLTKRVRLSTGILVLPLRNPIYNARQIATLDAMSGGRVDLGIGVGWLEEEATAMQMPWDERGARTDEHIAVLRTLWESDDSYVSYKGRFYEFEEIDPKPHPLQRPLPILIGGHAPVARRRAGRVGNGWITSKLDPEAQASGMEDTRAAAVAAGRDPDALQWFTSIDVRFEHGAIKAPEKVFDTLRAYQALGVGQVSLNAMARDRADMFALVQWLATEILPQFGDTEIAA</sequence>
<evidence type="ECO:0000256" key="1">
    <source>
        <dbReference type="ARBA" id="ARBA00022630"/>
    </source>
</evidence>
<keyword evidence="4" id="KW-0503">Monooxygenase</keyword>
<keyword evidence="1" id="KW-0285">Flavoprotein</keyword>
<dbReference type="SUPFAM" id="SSF51679">
    <property type="entry name" value="Bacterial luciferase-like"/>
    <property type="match status" value="1"/>
</dbReference>
<dbReference type="Gene3D" id="3.20.20.30">
    <property type="entry name" value="Luciferase-like domain"/>
    <property type="match status" value="1"/>
</dbReference>
<reference evidence="6 7" key="1">
    <citation type="submission" date="2020-08" db="EMBL/GenBank/DDBJ databases">
        <title>Genomic Encyclopedia of Type Strains, Phase IV (KMG-IV): sequencing the most valuable type-strain genomes for metagenomic binning, comparative biology and taxonomic classification.</title>
        <authorList>
            <person name="Goeker M."/>
        </authorList>
    </citation>
    <scope>NUCLEOTIDE SEQUENCE [LARGE SCALE GENOMIC DNA]</scope>
    <source>
        <strain evidence="6 7">DSM 27568</strain>
    </source>
</reference>
<keyword evidence="3" id="KW-0560">Oxidoreductase</keyword>
<evidence type="ECO:0000256" key="4">
    <source>
        <dbReference type="ARBA" id="ARBA00023033"/>
    </source>
</evidence>
<dbReference type="InterPro" id="IPR050172">
    <property type="entry name" value="SsuD_RutA_monooxygenase"/>
</dbReference>
<dbReference type="InterPro" id="IPR036661">
    <property type="entry name" value="Luciferase-like_sf"/>
</dbReference>
<evidence type="ECO:0000313" key="6">
    <source>
        <dbReference type="EMBL" id="MBB3940344.1"/>
    </source>
</evidence>
<feature type="domain" description="Luciferase-like" evidence="5">
    <location>
        <begin position="12"/>
        <end position="262"/>
    </location>
</feature>
<dbReference type="Proteomes" id="UP000561459">
    <property type="component" value="Unassembled WGS sequence"/>
</dbReference>
<dbReference type="InterPro" id="IPR011251">
    <property type="entry name" value="Luciferase-like_dom"/>
</dbReference>
<accession>A0A7W6C2D7</accession>
<gene>
    <name evidence="6" type="ORF">GGR39_002001</name>
</gene>
<dbReference type="Pfam" id="PF00296">
    <property type="entry name" value="Bac_luciferase"/>
    <property type="match status" value="1"/>
</dbReference>
<dbReference type="AlphaFoldDB" id="A0A7W6C2D7"/>
<dbReference type="GO" id="GO:0046306">
    <property type="term" value="P:alkanesulfonate catabolic process"/>
    <property type="evidence" value="ECO:0007669"/>
    <property type="project" value="TreeGrafter"/>
</dbReference>
<dbReference type="RefSeq" id="WP_183616975.1">
    <property type="nucleotide sequence ID" value="NZ_JACIDY010000004.1"/>
</dbReference>
<evidence type="ECO:0000259" key="5">
    <source>
        <dbReference type="Pfam" id="PF00296"/>
    </source>
</evidence>
<dbReference type="GO" id="GO:0008726">
    <property type="term" value="F:alkanesulfonate monooxygenase activity"/>
    <property type="evidence" value="ECO:0007669"/>
    <property type="project" value="TreeGrafter"/>
</dbReference>
<protein>
    <submittedName>
        <fullName evidence="6">Putative F420-dependent oxidoreductase</fullName>
    </submittedName>
</protein>
<dbReference type="PANTHER" id="PTHR42847">
    <property type="entry name" value="ALKANESULFONATE MONOOXYGENASE"/>
    <property type="match status" value="1"/>
</dbReference>
<dbReference type="PANTHER" id="PTHR42847:SF4">
    <property type="entry name" value="ALKANESULFONATE MONOOXYGENASE-RELATED"/>
    <property type="match status" value="1"/>
</dbReference>
<comment type="caution">
    <text evidence="6">The sequence shown here is derived from an EMBL/GenBank/DDBJ whole genome shotgun (WGS) entry which is preliminary data.</text>
</comment>
<organism evidence="6 7">
    <name type="scientific">Novosphingobium fluoreni</name>
    <dbReference type="NCBI Taxonomy" id="1391222"/>
    <lineage>
        <taxon>Bacteria</taxon>
        <taxon>Pseudomonadati</taxon>
        <taxon>Pseudomonadota</taxon>
        <taxon>Alphaproteobacteria</taxon>
        <taxon>Sphingomonadales</taxon>
        <taxon>Sphingomonadaceae</taxon>
        <taxon>Novosphingobium</taxon>
    </lineage>
</organism>
<keyword evidence="2" id="KW-0288">FMN</keyword>
<evidence type="ECO:0000256" key="3">
    <source>
        <dbReference type="ARBA" id="ARBA00023002"/>
    </source>
</evidence>